<protein>
    <submittedName>
        <fullName evidence="1">Uncharacterized protein</fullName>
    </submittedName>
</protein>
<organism evidence="1 2">
    <name type="scientific">Citrus sinensis</name>
    <name type="common">Sweet orange</name>
    <name type="synonym">Citrus aurantium var. sinensis</name>
    <dbReference type="NCBI Taxonomy" id="2711"/>
    <lineage>
        <taxon>Eukaryota</taxon>
        <taxon>Viridiplantae</taxon>
        <taxon>Streptophyta</taxon>
        <taxon>Embryophyta</taxon>
        <taxon>Tracheophyta</taxon>
        <taxon>Spermatophyta</taxon>
        <taxon>Magnoliopsida</taxon>
        <taxon>eudicotyledons</taxon>
        <taxon>Gunneridae</taxon>
        <taxon>Pentapetalae</taxon>
        <taxon>rosids</taxon>
        <taxon>malvids</taxon>
        <taxon>Sapindales</taxon>
        <taxon>Rutaceae</taxon>
        <taxon>Aurantioideae</taxon>
        <taxon>Citrus</taxon>
    </lineage>
</organism>
<proteinExistence type="predicted"/>
<dbReference type="Proteomes" id="UP000829398">
    <property type="component" value="Chromosome 1"/>
</dbReference>
<keyword evidence="2" id="KW-1185">Reference proteome</keyword>
<dbReference type="EMBL" id="CM039170">
    <property type="protein sequence ID" value="KAH9799695.1"/>
    <property type="molecule type" value="Genomic_DNA"/>
</dbReference>
<evidence type="ECO:0000313" key="2">
    <source>
        <dbReference type="Proteomes" id="UP000829398"/>
    </source>
</evidence>
<comment type="caution">
    <text evidence="1">The sequence shown here is derived from an EMBL/GenBank/DDBJ whole genome shotgun (WGS) entry which is preliminary data.</text>
</comment>
<accession>A0ACB8NNV4</accession>
<sequence>MDRLRPRQRSVFTGFTKTELEKMEKLLMESKDDLLSKEFCQKIAKSFSCSAGRAGKPVVKWTEVQSWFQSRQQDRPTKVTSSTNESKKGSDLPDACPPIKEHGSSQEPRGEKVPDVSEMEFEARSSKDGAWYDVDMFLAHRFLDCGEAEVRVRFVGFGADEDEWVNVKNAVRERSVPLEPSDCHKLKVGGHVLCFQERRDQGIHYDAHIAEIHRRMHDIRGCRCLFLVRYNHDNTEASTALTFFIVNIEWLLGCPLIGFLLSRREFV</sequence>
<evidence type="ECO:0000313" key="1">
    <source>
        <dbReference type="EMBL" id="KAH9799695.1"/>
    </source>
</evidence>
<reference evidence="2" key="1">
    <citation type="journal article" date="2023" name="Hortic. Res.">
        <title>A chromosome-level phased genome enabling allele-level studies in sweet orange: a case study on citrus Huanglongbing tolerance.</title>
        <authorList>
            <person name="Wu B."/>
            <person name="Yu Q."/>
            <person name="Deng Z."/>
            <person name="Duan Y."/>
            <person name="Luo F."/>
            <person name="Gmitter F. Jr."/>
        </authorList>
    </citation>
    <scope>NUCLEOTIDE SEQUENCE [LARGE SCALE GENOMIC DNA]</scope>
    <source>
        <strain evidence="2">cv. Valencia</strain>
    </source>
</reference>
<name>A0ACB8NNV4_CITSI</name>
<gene>
    <name evidence="1" type="ORF">KPL71_000438</name>
</gene>